<evidence type="ECO:0000313" key="2">
    <source>
        <dbReference type="Proteomes" id="UP001165960"/>
    </source>
</evidence>
<comment type="caution">
    <text evidence="1">The sequence shown here is derived from an EMBL/GenBank/DDBJ whole genome shotgun (WGS) entry which is preliminary data.</text>
</comment>
<dbReference type="EMBL" id="QTSX02003630">
    <property type="protein sequence ID" value="KAJ9069460.1"/>
    <property type="molecule type" value="Genomic_DNA"/>
</dbReference>
<gene>
    <name evidence="1" type="ORF">DSO57_1018379</name>
</gene>
<reference evidence="1" key="1">
    <citation type="submission" date="2022-04" db="EMBL/GenBank/DDBJ databases">
        <title>Genome of the entomopathogenic fungus Entomophthora muscae.</title>
        <authorList>
            <person name="Elya C."/>
            <person name="Lovett B.R."/>
            <person name="Lee E."/>
            <person name="Macias A.M."/>
            <person name="Hajek A.E."/>
            <person name="De Bivort B.L."/>
            <person name="Kasson M.T."/>
            <person name="De Fine Licht H.H."/>
            <person name="Stajich J.E."/>
        </authorList>
    </citation>
    <scope>NUCLEOTIDE SEQUENCE</scope>
    <source>
        <strain evidence="1">Berkeley</strain>
    </source>
</reference>
<evidence type="ECO:0000313" key="1">
    <source>
        <dbReference type="EMBL" id="KAJ9069460.1"/>
    </source>
</evidence>
<organism evidence="1 2">
    <name type="scientific">Entomophthora muscae</name>
    <dbReference type="NCBI Taxonomy" id="34485"/>
    <lineage>
        <taxon>Eukaryota</taxon>
        <taxon>Fungi</taxon>
        <taxon>Fungi incertae sedis</taxon>
        <taxon>Zoopagomycota</taxon>
        <taxon>Entomophthoromycotina</taxon>
        <taxon>Entomophthoromycetes</taxon>
        <taxon>Entomophthorales</taxon>
        <taxon>Entomophthoraceae</taxon>
        <taxon>Entomophthora</taxon>
    </lineage>
</organism>
<keyword evidence="2" id="KW-1185">Reference proteome</keyword>
<name>A0ACC2T4C6_9FUNG</name>
<accession>A0ACC2T4C6</accession>
<proteinExistence type="predicted"/>
<protein>
    <submittedName>
        <fullName evidence="1">Uncharacterized protein</fullName>
    </submittedName>
</protein>
<dbReference type="Proteomes" id="UP001165960">
    <property type="component" value="Unassembled WGS sequence"/>
</dbReference>
<sequence length="133" mass="14721">MSEEAKLCKYGLVVAIVNLIASVGAVILGGVLFFQQQNDEGIHFMIGGAVASLANSLGVYVSYKHMVHLVKAYVWWLLVATLAGPIYVIIYNVNDKGEEFKHTFKIVLSIGLFDLFSFFSVKLNDMKKEISCL</sequence>